<evidence type="ECO:0000256" key="5">
    <source>
        <dbReference type="ARBA" id="ARBA00022692"/>
    </source>
</evidence>
<comment type="subcellular location">
    <subcellularLocation>
        <location evidence="1">Cell inner membrane</location>
        <topology evidence="1">Single-pass membrane protein</topology>
    </subcellularLocation>
</comment>
<dbReference type="STRING" id="505341.QV08_11055"/>
<dbReference type="PIRSF" id="PIRSF006318">
    <property type="entry name" value="YhcB"/>
    <property type="match status" value="1"/>
</dbReference>
<evidence type="ECO:0000256" key="1">
    <source>
        <dbReference type="ARBA" id="ARBA00004377"/>
    </source>
</evidence>
<keyword evidence="5 15" id="KW-0812">Transmembrane</keyword>
<feature type="coiled-coil region" evidence="13">
    <location>
        <begin position="37"/>
        <end position="75"/>
    </location>
</feature>
<evidence type="ECO:0000256" key="14">
    <source>
        <dbReference type="SAM" id="MobiDB-lite"/>
    </source>
</evidence>
<dbReference type="GO" id="GO:0051301">
    <property type="term" value="P:cell division"/>
    <property type="evidence" value="ECO:0007669"/>
    <property type="project" value="UniProtKB-KW"/>
</dbReference>
<feature type="region of interest" description="Disordered" evidence="14">
    <location>
        <begin position="95"/>
        <end position="133"/>
    </location>
</feature>
<comment type="similarity">
    <text evidence="10">Belongs to the ZapG family.</text>
</comment>
<evidence type="ECO:0000256" key="6">
    <source>
        <dbReference type="ARBA" id="ARBA00022960"/>
    </source>
</evidence>
<feature type="transmembrane region" description="Helical" evidence="15">
    <location>
        <begin position="12"/>
        <end position="30"/>
    </location>
</feature>
<evidence type="ECO:0000256" key="15">
    <source>
        <dbReference type="SAM" id="Phobius"/>
    </source>
</evidence>
<evidence type="ECO:0000256" key="7">
    <source>
        <dbReference type="ARBA" id="ARBA00022989"/>
    </source>
</evidence>
<dbReference type="PANTHER" id="PTHR39579">
    <property type="entry name" value="INNER MEMBRANE PROTEIN YHCB"/>
    <property type="match status" value="1"/>
</dbReference>
<accession>A0A1A7PU51</accession>
<evidence type="ECO:0000313" key="19">
    <source>
        <dbReference type="Proteomes" id="UP000092649"/>
    </source>
</evidence>
<dbReference type="Proteomes" id="UP000092649">
    <property type="component" value="Unassembled WGS sequence"/>
</dbReference>
<evidence type="ECO:0000313" key="18">
    <source>
        <dbReference type="Proteomes" id="UP000092527"/>
    </source>
</evidence>
<dbReference type="InterPro" id="IPR009386">
    <property type="entry name" value="ZapG-like"/>
</dbReference>
<evidence type="ECO:0000256" key="13">
    <source>
        <dbReference type="SAM" id="Coils"/>
    </source>
</evidence>
<dbReference type="EMBL" id="JTJL01000020">
    <property type="protein sequence ID" value="OBW94703.1"/>
    <property type="molecule type" value="Genomic_DNA"/>
</dbReference>
<keyword evidence="8 15" id="KW-0472">Membrane</keyword>
<evidence type="ECO:0000256" key="12">
    <source>
        <dbReference type="ARBA" id="ARBA00035727"/>
    </source>
</evidence>
<keyword evidence="9" id="KW-0131">Cell cycle</keyword>
<keyword evidence="3" id="KW-0997">Cell inner membrane</keyword>
<dbReference type="Pfam" id="PF06295">
    <property type="entry name" value="ZapG-like"/>
    <property type="match status" value="1"/>
</dbReference>
<feature type="compositionally biased region" description="Basic and acidic residues" evidence="14">
    <location>
        <begin position="112"/>
        <end position="121"/>
    </location>
</feature>
<dbReference type="PATRIC" id="fig|505341.3.peg.1146"/>
<dbReference type="AlphaFoldDB" id="A0A1A7PU51"/>
<keyword evidence="19" id="KW-1185">Reference proteome</keyword>
<comment type="caution">
    <text evidence="16">The sequence shown here is derived from an EMBL/GenBank/DDBJ whole genome shotgun (WGS) entry which is preliminary data.</text>
</comment>
<dbReference type="Proteomes" id="UP000092527">
    <property type="component" value="Unassembled WGS sequence"/>
</dbReference>
<evidence type="ECO:0000256" key="4">
    <source>
        <dbReference type="ARBA" id="ARBA00022618"/>
    </source>
</evidence>
<evidence type="ECO:0000313" key="17">
    <source>
        <dbReference type="EMBL" id="OBX11095.1"/>
    </source>
</evidence>
<evidence type="ECO:0000256" key="8">
    <source>
        <dbReference type="ARBA" id="ARBA00023136"/>
    </source>
</evidence>
<evidence type="ECO:0000256" key="9">
    <source>
        <dbReference type="ARBA" id="ARBA00023306"/>
    </source>
</evidence>
<keyword evidence="6" id="KW-0133">Cell shape</keyword>
<gene>
    <name evidence="16" type="ORF">QS62_05685</name>
    <name evidence="17" type="ORF">QV09_03635</name>
</gene>
<dbReference type="PANTHER" id="PTHR39579:SF1">
    <property type="entry name" value="INNER MEMBRANE PROTEIN YHCB"/>
    <property type="match status" value="1"/>
</dbReference>
<organism evidence="16 19">
    <name type="scientific">Gallibacterium salpingitidis</name>
    <dbReference type="NCBI Taxonomy" id="505341"/>
    <lineage>
        <taxon>Bacteria</taxon>
        <taxon>Pseudomonadati</taxon>
        <taxon>Pseudomonadota</taxon>
        <taxon>Gammaproteobacteria</taxon>
        <taxon>Pasteurellales</taxon>
        <taxon>Pasteurellaceae</taxon>
        <taxon>Gallibacterium</taxon>
    </lineage>
</organism>
<name>A0A1A7PU51_9PAST</name>
<keyword evidence="7 15" id="KW-1133">Transmembrane helix</keyword>
<proteinExistence type="inferred from homology"/>
<dbReference type="EMBL" id="JTJU01000018">
    <property type="protein sequence ID" value="OBX11095.1"/>
    <property type="molecule type" value="Genomic_DNA"/>
</dbReference>
<protein>
    <recommendedName>
        <fullName evidence="11">Z-ring associated protein G</fullName>
    </recommendedName>
    <alternativeName>
        <fullName evidence="12">Cell division protein ZapG</fullName>
    </alternativeName>
</protein>
<dbReference type="GO" id="GO:0005886">
    <property type="term" value="C:plasma membrane"/>
    <property type="evidence" value="ECO:0007669"/>
    <property type="project" value="UniProtKB-SubCell"/>
</dbReference>
<evidence type="ECO:0000256" key="10">
    <source>
        <dbReference type="ARBA" id="ARBA00035657"/>
    </source>
</evidence>
<dbReference type="GO" id="GO:0008360">
    <property type="term" value="P:regulation of cell shape"/>
    <property type="evidence" value="ECO:0007669"/>
    <property type="project" value="UniProtKB-KW"/>
</dbReference>
<evidence type="ECO:0000256" key="3">
    <source>
        <dbReference type="ARBA" id="ARBA00022519"/>
    </source>
</evidence>
<dbReference type="OrthoDB" id="6401511at2"/>
<evidence type="ECO:0000313" key="16">
    <source>
        <dbReference type="EMBL" id="OBW94703.1"/>
    </source>
</evidence>
<keyword evidence="13" id="KW-0175">Coiled coil</keyword>
<dbReference type="RefSeq" id="WP_066107212.1">
    <property type="nucleotide sequence ID" value="NZ_CP103875.1"/>
</dbReference>
<evidence type="ECO:0000256" key="2">
    <source>
        <dbReference type="ARBA" id="ARBA00022475"/>
    </source>
</evidence>
<sequence length="133" mass="15391">MQNWSEEMWQILLIGLIAGFFIGYLVARFTNGSVRAQKQTQQELRQANETIAEQKEQLEKHFTEASDLMKNLAQDYQKLYQHFANTSTTLLPDNQKEIFALTQENPTPHLTPKKEQPKDYSEEGSSGLFKHES</sequence>
<evidence type="ECO:0000256" key="11">
    <source>
        <dbReference type="ARBA" id="ARBA00035703"/>
    </source>
</evidence>
<keyword evidence="2" id="KW-1003">Cell membrane</keyword>
<reference evidence="18 19" key="1">
    <citation type="submission" date="2014-11" db="EMBL/GenBank/DDBJ databases">
        <title>Pan-genome of Gallibacterium spp.</title>
        <authorList>
            <person name="Kudirkiene E."/>
            <person name="Bojesen A.M."/>
        </authorList>
    </citation>
    <scope>NUCLEOTIDE SEQUENCE [LARGE SCALE GENOMIC DNA]</scope>
    <source>
        <strain evidence="17 18">18469/18</strain>
        <strain evidence="16 19">F150</strain>
    </source>
</reference>
<keyword evidence="4" id="KW-0132">Cell division</keyword>